<evidence type="ECO:0000256" key="1">
    <source>
        <dbReference type="ARBA" id="ARBA00023015"/>
    </source>
</evidence>
<dbReference type="AlphaFoldDB" id="A0A7Y9IQH9"/>
<gene>
    <name evidence="5" type="ORF">FHW18_000486</name>
</gene>
<comment type="caution">
    <text evidence="5">The sequence shown here is derived from an EMBL/GenBank/DDBJ whole genome shotgun (WGS) entry which is preliminary data.</text>
</comment>
<dbReference type="SUPFAM" id="SSF46689">
    <property type="entry name" value="Homeodomain-like"/>
    <property type="match status" value="2"/>
</dbReference>
<dbReference type="InterPro" id="IPR009057">
    <property type="entry name" value="Homeodomain-like_sf"/>
</dbReference>
<dbReference type="InterPro" id="IPR050204">
    <property type="entry name" value="AraC_XylS_family_regulators"/>
</dbReference>
<name>A0A7Y9IQH9_9BURK</name>
<dbReference type="InterPro" id="IPR018060">
    <property type="entry name" value="HTH_AraC"/>
</dbReference>
<evidence type="ECO:0000259" key="4">
    <source>
        <dbReference type="PROSITE" id="PS01124"/>
    </source>
</evidence>
<dbReference type="Gene3D" id="1.10.10.60">
    <property type="entry name" value="Homeodomain-like"/>
    <property type="match status" value="1"/>
</dbReference>
<dbReference type="GO" id="GO:0043565">
    <property type="term" value="F:sequence-specific DNA binding"/>
    <property type="evidence" value="ECO:0007669"/>
    <property type="project" value="InterPro"/>
</dbReference>
<dbReference type="PANTHER" id="PTHR46796:SF12">
    <property type="entry name" value="HTH-TYPE DNA-BINDING TRANSCRIPTIONAL ACTIVATOR EUTR"/>
    <property type="match status" value="1"/>
</dbReference>
<keyword evidence="6" id="KW-1185">Reference proteome</keyword>
<dbReference type="PROSITE" id="PS01124">
    <property type="entry name" value="HTH_ARAC_FAMILY_2"/>
    <property type="match status" value="1"/>
</dbReference>
<dbReference type="SMART" id="SM00342">
    <property type="entry name" value="HTH_ARAC"/>
    <property type="match status" value="1"/>
</dbReference>
<dbReference type="EMBL" id="JACBYR010000001">
    <property type="protein sequence ID" value="NYE81215.1"/>
    <property type="molecule type" value="Genomic_DNA"/>
</dbReference>
<dbReference type="Pfam" id="PF14525">
    <property type="entry name" value="AraC_binding_2"/>
    <property type="match status" value="1"/>
</dbReference>
<proteinExistence type="predicted"/>
<dbReference type="PANTHER" id="PTHR46796">
    <property type="entry name" value="HTH-TYPE TRANSCRIPTIONAL ACTIVATOR RHAS-RELATED"/>
    <property type="match status" value="1"/>
</dbReference>
<evidence type="ECO:0000313" key="6">
    <source>
        <dbReference type="Proteomes" id="UP000542125"/>
    </source>
</evidence>
<protein>
    <submittedName>
        <fullName evidence="5">AraC-like DNA-binding protein</fullName>
    </submittedName>
</protein>
<evidence type="ECO:0000256" key="2">
    <source>
        <dbReference type="ARBA" id="ARBA00023125"/>
    </source>
</evidence>
<reference evidence="5 6" key="1">
    <citation type="submission" date="2020-07" db="EMBL/GenBank/DDBJ databases">
        <title>Genomic Encyclopedia of Type Strains, Phase IV (KMG-V): Genome sequencing to study the core and pangenomes of soil and plant-associated prokaryotes.</title>
        <authorList>
            <person name="Whitman W."/>
        </authorList>
    </citation>
    <scope>NUCLEOTIDE SEQUENCE [LARGE SCALE GENOMIC DNA]</scope>
    <source>
        <strain evidence="5 6">SAS40</strain>
    </source>
</reference>
<sequence length="322" mass="36371">MDLGTLNHSAAFRSKDAQEMRRYVAGQLTDHRLDLCSGGFSAVMHHASIGCLGLHQLEYGASVTIDPGSLDDFLLVQMPQSGFGRVFHSQGETIVSRDIAGVIAPTAPFRIRWERDCRQLLLKIPRRKLEQACTTYMGATVRDPIEFEFDMDLRTPAGQNWRHLMEYLLNTLALEDTQRLSPLAHAHMEEMVVAHLLTHQPHNYSHHADHALDARGVAPRCVKRAEDYMAEHVSDPISLSDIAEHAGVKVRTLCQSFQRFRQTSPMSALRDLRLEGAHKDLVAGAGESVTDIAYHWGFNHLGRFSLMYKARFGERPHETLRR</sequence>
<keyword evidence="1" id="KW-0805">Transcription regulation</keyword>
<dbReference type="InterPro" id="IPR035418">
    <property type="entry name" value="AraC-bd_2"/>
</dbReference>
<feature type="domain" description="HTH araC/xylS-type" evidence="4">
    <location>
        <begin position="223"/>
        <end position="322"/>
    </location>
</feature>
<dbReference type="GO" id="GO:0003700">
    <property type="term" value="F:DNA-binding transcription factor activity"/>
    <property type="evidence" value="ECO:0007669"/>
    <property type="project" value="InterPro"/>
</dbReference>
<keyword evidence="3" id="KW-0804">Transcription</keyword>
<evidence type="ECO:0000313" key="5">
    <source>
        <dbReference type="EMBL" id="NYE81215.1"/>
    </source>
</evidence>
<dbReference type="RefSeq" id="WP_179583069.1">
    <property type="nucleotide sequence ID" value="NZ_JACBYR010000001.1"/>
</dbReference>
<dbReference type="Proteomes" id="UP000542125">
    <property type="component" value="Unassembled WGS sequence"/>
</dbReference>
<dbReference type="Pfam" id="PF12833">
    <property type="entry name" value="HTH_18"/>
    <property type="match status" value="1"/>
</dbReference>
<accession>A0A7Y9IQH9</accession>
<organism evidence="5 6">
    <name type="scientific">Pigmentiphaga litoralis</name>
    <dbReference type="NCBI Taxonomy" id="516702"/>
    <lineage>
        <taxon>Bacteria</taxon>
        <taxon>Pseudomonadati</taxon>
        <taxon>Pseudomonadota</taxon>
        <taxon>Betaproteobacteria</taxon>
        <taxon>Burkholderiales</taxon>
        <taxon>Alcaligenaceae</taxon>
        <taxon>Pigmentiphaga</taxon>
    </lineage>
</organism>
<keyword evidence="2 5" id="KW-0238">DNA-binding</keyword>
<evidence type="ECO:0000256" key="3">
    <source>
        <dbReference type="ARBA" id="ARBA00023163"/>
    </source>
</evidence>